<evidence type="ECO:0000313" key="2">
    <source>
        <dbReference type="Proteomes" id="UP000324748"/>
    </source>
</evidence>
<gene>
    <name evidence="1" type="ORF">PGT21_002796</name>
</gene>
<sequence length="442" mass="50393">MGNERMKSLHQINSLNPKKDKEFTLIKSQLQQIYYVLKTPTLDRVFRLSGLNPPINSLLLKSNTGKICGFLENVFHLMRLDPFFKSQTKKYNEFLSIVSPFLLGEKVLGPAIRRITTDEHLTQSPTLIVGGANELENAESHSLSGVPHNVQAGAVKDSTFNAKDPISYAQHEIHLASFPVDKRSSNTPTSISHQKYLPETVPAMSPSQEGSLLLPNGKGIPSGNSQIQSSRTALSAEDEKNLVYQVLSTIWYHMIKCFPGSQLTLGFTTNAETFRHAEFLKQADSLSLALLDAPEIEHMNIIDNTPIAQLVRSLVNNFRTPDRRAVQIRIQFQMIFYILEFLDQYYKPIVRKVLVWPNNYSDLQKELKFMGSYLKFFRNRDQYPSSMYENPDMYFLTASVQLDVWIAEVFKNNNWLEIRGEAPKTKFNTWMGKIKGPIFAFS</sequence>
<accession>A0A5B0N4T5</accession>
<comment type="caution">
    <text evidence="1">The sequence shown here is derived from an EMBL/GenBank/DDBJ whole genome shotgun (WGS) entry which is preliminary data.</text>
</comment>
<reference evidence="1 2" key="1">
    <citation type="submission" date="2019-05" db="EMBL/GenBank/DDBJ databases">
        <title>Emergence of the Ug99 lineage of the wheat stem rust pathogen through somatic hybridization.</title>
        <authorList>
            <person name="Li F."/>
            <person name="Upadhyaya N.M."/>
            <person name="Sperschneider J."/>
            <person name="Matny O."/>
            <person name="Nguyen-Phuc H."/>
            <person name="Mago R."/>
            <person name="Raley C."/>
            <person name="Miller M.E."/>
            <person name="Silverstein K.A.T."/>
            <person name="Henningsen E."/>
            <person name="Hirsch C.D."/>
            <person name="Visser B."/>
            <person name="Pretorius Z.A."/>
            <person name="Steffenson B.J."/>
            <person name="Schwessinger B."/>
            <person name="Dodds P.N."/>
            <person name="Figueroa M."/>
        </authorList>
    </citation>
    <scope>NUCLEOTIDE SEQUENCE [LARGE SCALE GENOMIC DNA]</scope>
    <source>
        <strain evidence="1">21-0</strain>
    </source>
</reference>
<dbReference type="AlphaFoldDB" id="A0A5B0N4T5"/>
<proteinExistence type="predicted"/>
<organism evidence="1 2">
    <name type="scientific">Puccinia graminis f. sp. tritici</name>
    <dbReference type="NCBI Taxonomy" id="56615"/>
    <lineage>
        <taxon>Eukaryota</taxon>
        <taxon>Fungi</taxon>
        <taxon>Dikarya</taxon>
        <taxon>Basidiomycota</taxon>
        <taxon>Pucciniomycotina</taxon>
        <taxon>Pucciniomycetes</taxon>
        <taxon>Pucciniales</taxon>
        <taxon>Pucciniaceae</taxon>
        <taxon>Puccinia</taxon>
    </lineage>
</organism>
<name>A0A5B0N4T5_PUCGR</name>
<dbReference type="EMBL" id="VSWC01000118">
    <property type="protein sequence ID" value="KAA1083656.1"/>
    <property type="molecule type" value="Genomic_DNA"/>
</dbReference>
<keyword evidence="2" id="KW-1185">Reference proteome</keyword>
<dbReference type="Proteomes" id="UP000324748">
    <property type="component" value="Unassembled WGS sequence"/>
</dbReference>
<protein>
    <submittedName>
        <fullName evidence="1">Uncharacterized protein</fullName>
    </submittedName>
</protein>
<dbReference type="OrthoDB" id="2496257at2759"/>
<evidence type="ECO:0000313" key="1">
    <source>
        <dbReference type="EMBL" id="KAA1083656.1"/>
    </source>
</evidence>